<dbReference type="EMBL" id="LZKI01000005">
    <property type="protein sequence ID" value="OBI46976.1"/>
    <property type="molecule type" value="Genomic_DNA"/>
</dbReference>
<dbReference type="PANTHER" id="PTHR47372">
    <property type="entry name" value="DAUER UP-REGULATED-RELATED"/>
    <property type="match status" value="1"/>
</dbReference>
<dbReference type="AlphaFoldDB" id="A0A1A2ZCZ5"/>
<reference evidence="2 3" key="1">
    <citation type="submission" date="2016-06" db="EMBL/GenBank/DDBJ databases">
        <authorList>
            <person name="Kjaerup R.B."/>
            <person name="Dalgaard T.S."/>
            <person name="Juul-Madsen H.R."/>
        </authorList>
    </citation>
    <scope>NUCLEOTIDE SEQUENCE [LARGE SCALE GENOMIC DNA]</scope>
    <source>
        <strain evidence="2 3">E1334</strain>
    </source>
</reference>
<evidence type="ECO:0000313" key="2">
    <source>
        <dbReference type="EMBL" id="OBI46976.1"/>
    </source>
</evidence>
<feature type="compositionally biased region" description="Pro residues" evidence="1">
    <location>
        <begin position="355"/>
        <end position="367"/>
    </location>
</feature>
<accession>A0A1A2ZCZ5</accession>
<dbReference type="PANTHER" id="PTHR47372:SF11">
    <property type="entry name" value="RE19971P"/>
    <property type="match status" value="1"/>
</dbReference>
<dbReference type="Proteomes" id="UP000091846">
    <property type="component" value="Unassembled WGS sequence"/>
</dbReference>
<protein>
    <submittedName>
        <fullName evidence="2">Uncharacterized protein</fullName>
    </submittedName>
</protein>
<dbReference type="OrthoDB" id="4703944at2"/>
<organism evidence="2 3">
    <name type="scientific">Mycobacterium colombiense</name>
    <dbReference type="NCBI Taxonomy" id="339268"/>
    <lineage>
        <taxon>Bacteria</taxon>
        <taxon>Bacillati</taxon>
        <taxon>Actinomycetota</taxon>
        <taxon>Actinomycetes</taxon>
        <taxon>Mycobacteriales</taxon>
        <taxon>Mycobacteriaceae</taxon>
        <taxon>Mycobacterium</taxon>
        <taxon>Mycobacterium avium complex (MAC)</taxon>
    </lineage>
</organism>
<feature type="compositionally biased region" description="Pro residues" evidence="1">
    <location>
        <begin position="840"/>
        <end position="853"/>
    </location>
</feature>
<name>A0A1A2ZCZ5_9MYCO</name>
<dbReference type="RefSeq" id="WP_065026773.1">
    <property type="nucleotide sequence ID" value="NZ_LZKI01000005.1"/>
</dbReference>
<sequence length="963" mass="95864">MSDGVKLASGYVELTVKKAGNAMKEITAEITGVAKQAEKTGQQAGDAIAKGVSKGATQAGKTISDAISTGAEKAGKDAGKKAGDALEKGVTDGAKKAGKSVGDELDKSIGESAKRTGKKAGDSIGGLIVDSVRQGAKDAGIDLDKELTKAAGRAGAAIGNAIGDSPVGTWLRDMTDHIAPAVDGIRSIGDAITGIKNKDAAGTINGVADALQSIGQTGAASTVQDIATRAGAAQQNFSALRDAISGGASVLQTFAGNADGARGKLGSLAEAATAAAGPIGLAIAGMSEIQRLSKEGNEKYFGGQRVLPQDGIVGTPWWFLNRADAAMNGKGLSAFNPFDSSPDTPGHGLPGGAPTAPPPPAPRPAPVTAPATDYSWLPKRAKGGVTPAGMIFGPGTGTSDSIIGIGADGVPTARVSTGEGVVKKSAMDRGGAAIVAALNGGMRLPGYDDGTNNVGGAPIPMPQIKVPEATGGKAGTFNQWLSAQQGKAYQYGTLYDCSGFMSQIYNQLTGKQMPRFNTESDLAAYGFVRGSKPGTFQLGIHHGGGGPNSHMAGTLPDGRAVESGGNGVQIGKGAHGAFDPQFEDHWFLPGSEAMGGAQGGAQDRMAALLGMGDMSADPASPGAAGQPGGAAGRTQGYIPAGAGGGGQAGTSLWSGAMQMGASAVNGLIEQAASAASTAISAAATAGSFGAGGQAGGAASQFLIGIGTKMAERGVQYGFQMAGIGGDALAEIMLPFGVPRFFQTDPSQFMPQLPGQAAAVTTGEKAQDAQAGVQAPSPGGPVQPGQLPGQQPVGPSVPIATEGTGNFTPAPTPIQGLGGPQAQGPSVPTPTPGAPVQGPQPVQPKPSQTPPPGTQPLQPTDLAGLLGLAHGGVVGVYDNGGILPSGGIAINKSKRPEPILSSEQWGDVHALASHAVAPPDPTVGGFAPNYSVNIDSVTVKDVNELQREIDSRQRLQMMRHAGRP</sequence>
<evidence type="ECO:0000313" key="3">
    <source>
        <dbReference type="Proteomes" id="UP000091846"/>
    </source>
</evidence>
<comment type="caution">
    <text evidence="2">The sequence shown here is derived from an EMBL/GenBank/DDBJ whole genome shotgun (WGS) entry which is preliminary data.</text>
</comment>
<feature type="region of interest" description="Disordered" evidence="1">
    <location>
        <begin position="754"/>
        <end position="860"/>
    </location>
</feature>
<proteinExistence type="predicted"/>
<feature type="compositionally biased region" description="Low complexity" evidence="1">
    <location>
        <begin position="782"/>
        <end position="797"/>
    </location>
</feature>
<evidence type="ECO:0000256" key="1">
    <source>
        <dbReference type="SAM" id="MobiDB-lite"/>
    </source>
</evidence>
<feature type="region of interest" description="Disordered" evidence="1">
    <location>
        <begin position="334"/>
        <end position="371"/>
    </location>
</feature>
<gene>
    <name evidence="2" type="ORF">A5708_12065</name>
</gene>